<name>A0A0H2RRG1_9AGAM</name>
<evidence type="ECO:0000313" key="2">
    <source>
        <dbReference type="Proteomes" id="UP000053477"/>
    </source>
</evidence>
<protein>
    <submittedName>
        <fullName evidence="1">Uncharacterized protein</fullName>
    </submittedName>
</protein>
<keyword evidence="2" id="KW-1185">Reference proteome</keyword>
<sequence>MLRTKTSGTSLHEQLQISAVQLKGCNWGCRGGSHSMCVRHDTLRIELILHYQCLGIYPHEKIYHKRLCSPALEPRFRIYDVHLRTKISKNLGSMMRGNFFHMIPRRSPLEEIFENNFFVTRRTYFNLDVKGCRQKLDIPWVVAPNLIYEHGALSAGYEFLKSCS</sequence>
<gene>
    <name evidence="1" type="ORF">SCHPADRAFT_317467</name>
</gene>
<accession>A0A0H2RRG1</accession>
<dbReference type="InParanoid" id="A0A0H2RRG1"/>
<organism evidence="1 2">
    <name type="scientific">Schizopora paradoxa</name>
    <dbReference type="NCBI Taxonomy" id="27342"/>
    <lineage>
        <taxon>Eukaryota</taxon>
        <taxon>Fungi</taxon>
        <taxon>Dikarya</taxon>
        <taxon>Basidiomycota</taxon>
        <taxon>Agaricomycotina</taxon>
        <taxon>Agaricomycetes</taxon>
        <taxon>Hymenochaetales</taxon>
        <taxon>Schizoporaceae</taxon>
        <taxon>Schizopora</taxon>
    </lineage>
</organism>
<reference evidence="1 2" key="1">
    <citation type="submission" date="2015-04" db="EMBL/GenBank/DDBJ databases">
        <title>Complete genome sequence of Schizopora paradoxa KUC8140, a cosmopolitan wood degrader in East Asia.</title>
        <authorList>
            <consortium name="DOE Joint Genome Institute"/>
            <person name="Min B."/>
            <person name="Park H."/>
            <person name="Jang Y."/>
            <person name="Kim J.-J."/>
            <person name="Kim K.H."/>
            <person name="Pangilinan J."/>
            <person name="Lipzen A."/>
            <person name="Riley R."/>
            <person name="Grigoriev I.V."/>
            <person name="Spatafora J.W."/>
            <person name="Choi I.-G."/>
        </authorList>
    </citation>
    <scope>NUCLEOTIDE SEQUENCE [LARGE SCALE GENOMIC DNA]</scope>
    <source>
        <strain evidence="1 2">KUC8140</strain>
    </source>
</reference>
<dbReference type="Proteomes" id="UP000053477">
    <property type="component" value="Unassembled WGS sequence"/>
</dbReference>
<evidence type="ECO:0000313" key="1">
    <source>
        <dbReference type="EMBL" id="KLO14419.1"/>
    </source>
</evidence>
<dbReference type="EMBL" id="KQ085944">
    <property type="protein sequence ID" value="KLO14419.1"/>
    <property type="molecule type" value="Genomic_DNA"/>
</dbReference>
<dbReference type="AlphaFoldDB" id="A0A0H2RRG1"/>
<proteinExistence type="predicted"/>